<evidence type="ECO:0000313" key="2">
    <source>
        <dbReference type="Proteomes" id="UP001597112"/>
    </source>
</evidence>
<dbReference type="InterPro" id="IPR011051">
    <property type="entry name" value="RmlC_Cupin_sf"/>
</dbReference>
<accession>A0ABW3K2P6</accession>
<dbReference type="RefSeq" id="WP_377578631.1">
    <property type="nucleotide sequence ID" value="NZ_JBHTKA010000002.1"/>
</dbReference>
<dbReference type="PANTHER" id="PTHR36448">
    <property type="entry name" value="BLR7373 PROTEIN"/>
    <property type="match status" value="1"/>
</dbReference>
<dbReference type="EMBL" id="JBHTKA010000002">
    <property type="protein sequence ID" value="MFD0999705.1"/>
    <property type="molecule type" value="Genomic_DNA"/>
</dbReference>
<organism evidence="1 2">
    <name type="scientific">Ohtaekwangia kribbensis</name>
    <dbReference type="NCBI Taxonomy" id="688913"/>
    <lineage>
        <taxon>Bacteria</taxon>
        <taxon>Pseudomonadati</taxon>
        <taxon>Bacteroidota</taxon>
        <taxon>Cytophagia</taxon>
        <taxon>Cytophagales</taxon>
        <taxon>Fulvivirgaceae</taxon>
        <taxon>Ohtaekwangia</taxon>
    </lineage>
</organism>
<keyword evidence="2" id="KW-1185">Reference proteome</keyword>
<evidence type="ECO:0000313" key="1">
    <source>
        <dbReference type="EMBL" id="MFD0999705.1"/>
    </source>
</evidence>
<sequence length="192" mass="21182">MNRNEFLSLAAISLLGVKGKAMAAHIVQPELLHFTDDGSIPNSRYPLIVYRNAFAERDKNGARWLEDTFAANNWTNSWRNGVFSYHHYHSITHEVLGIYSGSALLHLGGEKGQKVNVQVGDILIIPAGVGHKNLGDKDNFGVVGAYPDGRDYDIKRGAPDDRPQAIRNIAAVPLPSLDPIYGKDKGLSLHWK</sequence>
<protein>
    <submittedName>
        <fullName evidence="1">Cupin</fullName>
    </submittedName>
</protein>
<name>A0ABW3K2P6_9BACT</name>
<dbReference type="InterPro" id="IPR014710">
    <property type="entry name" value="RmlC-like_jellyroll"/>
</dbReference>
<reference evidence="2" key="1">
    <citation type="journal article" date="2019" name="Int. J. Syst. Evol. Microbiol.">
        <title>The Global Catalogue of Microorganisms (GCM) 10K type strain sequencing project: providing services to taxonomists for standard genome sequencing and annotation.</title>
        <authorList>
            <consortium name="The Broad Institute Genomics Platform"/>
            <consortium name="The Broad Institute Genome Sequencing Center for Infectious Disease"/>
            <person name="Wu L."/>
            <person name="Ma J."/>
        </authorList>
    </citation>
    <scope>NUCLEOTIDE SEQUENCE [LARGE SCALE GENOMIC DNA]</scope>
    <source>
        <strain evidence="2">CCUG 58938</strain>
    </source>
</reference>
<dbReference type="PIRSF" id="PIRSF019307">
    <property type="entry name" value="UCP019307"/>
    <property type="match status" value="1"/>
</dbReference>
<dbReference type="Proteomes" id="UP001597112">
    <property type="component" value="Unassembled WGS sequence"/>
</dbReference>
<proteinExistence type="predicted"/>
<dbReference type="Gene3D" id="2.60.120.10">
    <property type="entry name" value="Jelly Rolls"/>
    <property type="match status" value="1"/>
</dbReference>
<gene>
    <name evidence="1" type="ORF">ACFQ21_10320</name>
</gene>
<dbReference type="CDD" id="cd02219">
    <property type="entry name" value="cupin_YjlB-like"/>
    <property type="match status" value="1"/>
</dbReference>
<comment type="caution">
    <text evidence="1">The sequence shown here is derived from an EMBL/GenBank/DDBJ whole genome shotgun (WGS) entry which is preliminary data.</text>
</comment>
<dbReference type="InterPro" id="IPR047121">
    <property type="entry name" value="YjiB-like"/>
</dbReference>
<dbReference type="PANTHER" id="PTHR36448:SF2">
    <property type="entry name" value="CUPIN TYPE-1 DOMAIN-CONTAINING PROTEIN"/>
    <property type="match status" value="1"/>
</dbReference>
<dbReference type="InterPro" id="IPR014500">
    <property type="entry name" value="UCP019307_cupin"/>
</dbReference>
<dbReference type="SUPFAM" id="SSF51182">
    <property type="entry name" value="RmlC-like cupins"/>
    <property type="match status" value="1"/>
</dbReference>